<sequence length="65" mass="6757">MRIEINGKTATTRSATLAELIDEQGFDAASVATAVDGVFVPKGLRPRTPLAEGSKVEVLSPMQGG</sequence>
<protein>
    <submittedName>
        <fullName evidence="1">Sulfur carrier protein ThiS</fullName>
    </submittedName>
</protein>
<dbReference type="InterPro" id="IPR016155">
    <property type="entry name" value="Mopterin_synth/thiamin_S_b"/>
</dbReference>
<dbReference type="Proteomes" id="UP000593594">
    <property type="component" value="Chromosome"/>
</dbReference>
<evidence type="ECO:0000313" key="2">
    <source>
        <dbReference type="Proteomes" id="UP000593594"/>
    </source>
</evidence>
<dbReference type="InterPro" id="IPR012675">
    <property type="entry name" value="Beta-grasp_dom_sf"/>
</dbReference>
<accession>A0A7S8C3D4</accession>
<dbReference type="KEGG" id="kmn:HW532_07795"/>
<evidence type="ECO:0000313" key="1">
    <source>
        <dbReference type="EMBL" id="QPC42611.1"/>
    </source>
</evidence>
<dbReference type="AlphaFoldDB" id="A0A7S8C3D4"/>
<keyword evidence="2" id="KW-1185">Reference proteome</keyword>
<proteinExistence type="predicted"/>
<dbReference type="SUPFAM" id="SSF54285">
    <property type="entry name" value="MoaD/ThiS"/>
    <property type="match status" value="1"/>
</dbReference>
<dbReference type="NCBIfam" id="TIGR01683">
    <property type="entry name" value="thiS"/>
    <property type="match status" value="1"/>
</dbReference>
<reference evidence="1 2" key="1">
    <citation type="submission" date="2020-06" db="EMBL/GenBank/DDBJ databases">
        <title>Genome sequence of 2 isolates from Red Sea Mangroves.</title>
        <authorList>
            <person name="Sefrji F."/>
            <person name="Michoud G."/>
            <person name="Merlino G."/>
            <person name="Daffonchio D."/>
        </authorList>
    </citation>
    <scope>NUCLEOTIDE SEQUENCE [LARGE SCALE GENOMIC DNA]</scope>
    <source>
        <strain evidence="1 2">R1DC25</strain>
    </source>
</reference>
<dbReference type="CDD" id="cd00565">
    <property type="entry name" value="Ubl_ThiS"/>
    <property type="match status" value="1"/>
</dbReference>
<name>A0A7S8C3D4_9HYPH</name>
<dbReference type="InterPro" id="IPR003749">
    <property type="entry name" value="ThiS/MoaD-like"/>
</dbReference>
<dbReference type="Pfam" id="PF02597">
    <property type="entry name" value="ThiS"/>
    <property type="match status" value="1"/>
</dbReference>
<gene>
    <name evidence="1" type="primary">thiS</name>
    <name evidence="1" type="ORF">HW532_07795</name>
</gene>
<dbReference type="RefSeq" id="WP_213163846.1">
    <property type="nucleotide sequence ID" value="NZ_CP058214.1"/>
</dbReference>
<organism evidence="1 2">
    <name type="scientific">Kaustia mangrovi</name>
    <dbReference type="NCBI Taxonomy" id="2593653"/>
    <lineage>
        <taxon>Bacteria</taxon>
        <taxon>Pseudomonadati</taxon>
        <taxon>Pseudomonadota</taxon>
        <taxon>Alphaproteobacteria</taxon>
        <taxon>Hyphomicrobiales</taxon>
        <taxon>Parvibaculaceae</taxon>
        <taxon>Kaustia</taxon>
    </lineage>
</organism>
<dbReference type="Gene3D" id="3.10.20.30">
    <property type="match status" value="1"/>
</dbReference>
<dbReference type="EMBL" id="CP058214">
    <property type="protein sequence ID" value="QPC42611.1"/>
    <property type="molecule type" value="Genomic_DNA"/>
</dbReference>
<dbReference type="InterPro" id="IPR010035">
    <property type="entry name" value="Thi_S"/>
</dbReference>